<accession>A0ABN8FYB1</accession>
<keyword evidence="1" id="KW-0732">Signal</keyword>
<protein>
    <recommendedName>
        <fullName evidence="4">Lipoprotein</fullName>
    </recommendedName>
</protein>
<dbReference type="EMBL" id="CAKMMF010000001">
    <property type="protein sequence ID" value="CAH1190108.1"/>
    <property type="molecule type" value="Genomic_DNA"/>
</dbReference>
<organism evidence="2 3">
    <name type="scientific">Paenibacillus plantiphilus</name>
    <dbReference type="NCBI Taxonomy" id="2905650"/>
    <lineage>
        <taxon>Bacteria</taxon>
        <taxon>Bacillati</taxon>
        <taxon>Bacillota</taxon>
        <taxon>Bacilli</taxon>
        <taxon>Bacillales</taxon>
        <taxon>Paenibacillaceae</taxon>
        <taxon>Paenibacillus</taxon>
    </lineage>
</organism>
<sequence length="237" mass="26383">MRRYYTIILTVCALLTVVSCSSNGIPLIGKNCPDAEVEYMNAFKYNGITYSELYDSDLSKVEKGARIGAIGYMLSGNACSDYEMKDGDATLMAAGTELFQVKGYKQQFRILADNKLFQVSQNSSVSTVKDLYDIDGRIASVRFESGIDGSPMNAFTPEAAALFAKEYMKLTLEDETTLHKQTKSLSGGSYFMRVILNDGTSFRVLYWMKHDVISPGAYATDKLKKVVAEQRELLYTN</sequence>
<evidence type="ECO:0000256" key="1">
    <source>
        <dbReference type="SAM" id="SignalP"/>
    </source>
</evidence>
<evidence type="ECO:0000313" key="2">
    <source>
        <dbReference type="EMBL" id="CAH1190108.1"/>
    </source>
</evidence>
<comment type="caution">
    <text evidence="2">The sequence shown here is derived from an EMBL/GenBank/DDBJ whole genome shotgun (WGS) entry which is preliminary data.</text>
</comment>
<dbReference type="PROSITE" id="PS51257">
    <property type="entry name" value="PROKAR_LIPOPROTEIN"/>
    <property type="match status" value="1"/>
</dbReference>
<evidence type="ECO:0000313" key="3">
    <source>
        <dbReference type="Proteomes" id="UP000838686"/>
    </source>
</evidence>
<keyword evidence="3" id="KW-1185">Reference proteome</keyword>
<evidence type="ECO:0008006" key="4">
    <source>
        <dbReference type="Google" id="ProtNLM"/>
    </source>
</evidence>
<gene>
    <name evidence="2" type="ORF">PAECIP111893_00179</name>
</gene>
<name>A0ABN8FYB1_9BACL</name>
<reference evidence="2" key="1">
    <citation type="submission" date="2022-01" db="EMBL/GenBank/DDBJ databases">
        <authorList>
            <person name="Criscuolo A."/>
        </authorList>
    </citation>
    <scope>NUCLEOTIDE SEQUENCE</scope>
    <source>
        <strain evidence="2">CIP111893</strain>
    </source>
</reference>
<feature type="chain" id="PRO_5046294791" description="Lipoprotein" evidence="1">
    <location>
        <begin position="25"/>
        <end position="237"/>
    </location>
</feature>
<feature type="signal peptide" evidence="1">
    <location>
        <begin position="1"/>
        <end position="24"/>
    </location>
</feature>
<dbReference type="Proteomes" id="UP000838686">
    <property type="component" value="Unassembled WGS sequence"/>
</dbReference>
<proteinExistence type="predicted"/>